<dbReference type="InterPro" id="IPR036637">
    <property type="entry name" value="Phosphohistidine_dom_sf"/>
</dbReference>
<evidence type="ECO:0000256" key="16">
    <source>
        <dbReference type="ARBA" id="ARBA00033235"/>
    </source>
</evidence>
<dbReference type="GO" id="GO:0005737">
    <property type="term" value="C:cytoplasm"/>
    <property type="evidence" value="ECO:0007669"/>
    <property type="project" value="UniProtKB-SubCell"/>
</dbReference>
<dbReference type="PANTHER" id="PTHR46244:SF3">
    <property type="entry name" value="PHOSPHOENOLPYRUVATE-PROTEIN PHOSPHOTRANSFERASE"/>
    <property type="match status" value="1"/>
</dbReference>
<dbReference type="InterPro" id="IPR040442">
    <property type="entry name" value="Pyrv_kinase-like_dom_sf"/>
</dbReference>
<dbReference type="PANTHER" id="PTHR46244">
    <property type="entry name" value="PHOSPHOENOLPYRUVATE-PROTEIN PHOSPHOTRANSFERASE"/>
    <property type="match status" value="1"/>
</dbReference>
<dbReference type="InterPro" id="IPR015813">
    <property type="entry name" value="Pyrv/PenolPyrv_kinase-like_dom"/>
</dbReference>
<evidence type="ECO:0000256" key="1">
    <source>
        <dbReference type="ARBA" id="ARBA00000683"/>
    </source>
</evidence>
<dbReference type="InterPro" id="IPR023151">
    <property type="entry name" value="PEP_util_CS"/>
</dbReference>
<keyword evidence="14 17" id="KW-0418">Kinase</keyword>
<evidence type="ECO:0000256" key="4">
    <source>
        <dbReference type="ARBA" id="ARBA00004496"/>
    </source>
</evidence>
<dbReference type="NCBIfam" id="TIGR01417">
    <property type="entry name" value="PTS_I_fam"/>
    <property type="match status" value="1"/>
</dbReference>
<keyword evidence="13 17" id="KW-0479">Metal-binding</keyword>
<evidence type="ECO:0000256" key="20">
    <source>
        <dbReference type="PIRSR" id="PIRSR000732-3"/>
    </source>
</evidence>
<keyword evidence="10 17" id="KW-0762">Sugar transport</keyword>
<dbReference type="GO" id="GO:0046872">
    <property type="term" value="F:metal ion binding"/>
    <property type="evidence" value="ECO:0007669"/>
    <property type="project" value="UniProtKB-KW"/>
</dbReference>
<feature type="binding site" evidence="20">
    <location>
        <position position="481"/>
    </location>
    <ligand>
        <name>Mg(2+)</name>
        <dbReference type="ChEBI" id="CHEBI:18420"/>
    </ligand>
</feature>
<feature type="active site" description="Tele-phosphohistidine intermediate" evidence="18">
    <location>
        <position position="238"/>
    </location>
</feature>
<feature type="binding site" evidence="19">
    <location>
        <begin position="504"/>
        <end position="505"/>
    </location>
    <ligand>
        <name>phosphoenolpyruvate</name>
        <dbReference type="ChEBI" id="CHEBI:58702"/>
    </ligand>
</feature>
<accession>A0AAU7CAF0</accession>
<dbReference type="Gene3D" id="3.50.30.10">
    <property type="entry name" value="Phosphohistidine domain"/>
    <property type="match status" value="1"/>
</dbReference>
<dbReference type="SUPFAM" id="SSF51621">
    <property type="entry name" value="Phosphoenolpyruvate/pyruvate domain"/>
    <property type="match status" value="1"/>
</dbReference>
<dbReference type="Gene3D" id="1.10.274.10">
    <property type="entry name" value="PtsI, HPr-binding domain"/>
    <property type="match status" value="1"/>
</dbReference>
<dbReference type="PROSITE" id="PS00742">
    <property type="entry name" value="PEP_ENZYMES_2"/>
    <property type="match status" value="1"/>
</dbReference>
<dbReference type="PRINTS" id="PR01736">
    <property type="entry name" value="PHPHTRNFRASE"/>
</dbReference>
<comment type="subcellular location">
    <subcellularLocation>
        <location evidence="4 17">Cytoplasm</location>
    </subcellularLocation>
</comment>
<gene>
    <name evidence="25" type="primary">ptsP</name>
    <name evidence="25" type="ORF">V5E97_29270</name>
</gene>
<evidence type="ECO:0000256" key="10">
    <source>
        <dbReference type="ARBA" id="ARBA00022597"/>
    </source>
</evidence>
<dbReference type="RefSeq" id="WP_406695135.1">
    <property type="nucleotide sequence ID" value="NZ_CP155447.1"/>
</dbReference>
<evidence type="ECO:0000256" key="7">
    <source>
        <dbReference type="ARBA" id="ARBA00016544"/>
    </source>
</evidence>
<evidence type="ECO:0000256" key="6">
    <source>
        <dbReference type="ARBA" id="ARBA00012232"/>
    </source>
</evidence>
<dbReference type="InterPro" id="IPR000121">
    <property type="entry name" value="PEP_util_C"/>
</dbReference>
<evidence type="ECO:0000256" key="12">
    <source>
        <dbReference type="ARBA" id="ARBA00022683"/>
    </source>
</evidence>
<comment type="similarity">
    <text evidence="5 17">Belongs to the PEP-utilizing enzyme family.</text>
</comment>
<evidence type="ECO:0000256" key="15">
    <source>
        <dbReference type="ARBA" id="ARBA00022842"/>
    </source>
</evidence>
<dbReference type="InterPro" id="IPR006318">
    <property type="entry name" value="PTS_EI-like"/>
</dbReference>
<evidence type="ECO:0000256" key="13">
    <source>
        <dbReference type="ARBA" id="ARBA00022723"/>
    </source>
</evidence>
<keyword evidence="8 17" id="KW-0813">Transport</keyword>
<evidence type="ECO:0000256" key="17">
    <source>
        <dbReference type="PIRNR" id="PIRNR000732"/>
    </source>
</evidence>
<feature type="compositionally biased region" description="Basic and acidic residues" evidence="21">
    <location>
        <begin position="23"/>
        <end position="33"/>
    </location>
</feature>
<comment type="function">
    <text evidence="3 17">General (non sugar-specific) component of the phosphoenolpyruvate-dependent sugar phosphotransferase system (sugar PTS). This major carbohydrate active-transport system catalyzes the phosphorylation of incoming sugar substrates concomitantly with their translocation across the cell membrane. Enzyme I transfers the phosphoryl group from phosphoenolpyruvate (PEP) to the phosphoryl carrier protein (HPr).</text>
</comment>
<feature type="region of interest" description="Disordered" evidence="21">
    <location>
        <begin position="1"/>
        <end position="34"/>
    </location>
</feature>
<dbReference type="EMBL" id="CP155447">
    <property type="protein sequence ID" value="XBH02393.1"/>
    <property type="molecule type" value="Genomic_DNA"/>
</dbReference>
<dbReference type="InterPro" id="IPR024692">
    <property type="entry name" value="PTS_EI"/>
</dbReference>
<feature type="domain" description="PEP-utilising enzyme C-terminal" evidence="23">
    <location>
        <begin position="304"/>
        <end position="590"/>
    </location>
</feature>
<keyword evidence="9 17" id="KW-0963">Cytoplasm</keyword>
<evidence type="ECO:0000256" key="19">
    <source>
        <dbReference type="PIRSR" id="PIRSR000732-2"/>
    </source>
</evidence>
<feature type="active site" description="Proton donor" evidence="18">
    <location>
        <position position="552"/>
    </location>
</feature>
<dbReference type="InterPro" id="IPR008279">
    <property type="entry name" value="PEP-util_enz_mobile_dom"/>
</dbReference>
<evidence type="ECO:0000259" key="23">
    <source>
        <dbReference type="Pfam" id="PF02896"/>
    </source>
</evidence>
<feature type="binding site" evidence="19">
    <location>
        <position position="381"/>
    </location>
    <ligand>
        <name>phosphoenolpyruvate</name>
        <dbReference type="ChEBI" id="CHEBI:58702"/>
    </ligand>
</feature>
<reference evidence="25" key="1">
    <citation type="submission" date="2024-05" db="EMBL/GenBank/DDBJ databases">
        <title>Planctomycetes of the genus Singulisphaera possess chitinolytic capabilities.</title>
        <authorList>
            <person name="Ivanova A."/>
        </authorList>
    </citation>
    <scope>NUCLEOTIDE SEQUENCE</scope>
    <source>
        <strain evidence="25">Ch08T</strain>
    </source>
</reference>
<evidence type="ECO:0000256" key="2">
    <source>
        <dbReference type="ARBA" id="ARBA00001946"/>
    </source>
</evidence>
<dbReference type="InterPro" id="IPR036618">
    <property type="entry name" value="PtsI_HPr-bd_sf"/>
</dbReference>
<dbReference type="GO" id="GO:0008965">
    <property type="term" value="F:phosphoenolpyruvate-protein phosphotransferase activity"/>
    <property type="evidence" value="ECO:0007669"/>
    <property type="project" value="UniProtKB-EC"/>
</dbReference>
<keyword evidence="15 17" id="KW-0460">Magnesium</keyword>
<feature type="domain" description="Phosphotransferase system enzyme I N-terminal" evidence="24">
    <location>
        <begin position="51"/>
        <end position="174"/>
    </location>
</feature>
<dbReference type="GO" id="GO:0016301">
    <property type="term" value="F:kinase activity"/>
    <property type="evidence" value="ECO:0007669"/>
    <property type="project" value="UniProtKB-KW"/>
</dbReference>
<dbReference type="InterPro" id="IPR050499">
    <property type="entry name" value="PEP-utilizing_PTS_enzyme"/>
</dbReference>
<dbReference type="Pfam" id="PF02896">
    <property type="entry name" value="PEP-utilizers_C"/>
    <property type="match status" value="1"/>
</dbReference>
<keyword evidence="12 17" id="KW-0598">Phosphotransferase system</keyword>
<feature type="binding site" evidence="20">
    <location>
        <position position="505"/>
    </location>
    <ligand>
        <name>Mg(2+)</name>
        <dbReference type="ChEBI" id="CHEBI:18420"/>
    </ligand>
</feature>
<evidence type="ECO:0000256" key="3">
    <source>
        <dbReference type="ARBA" id="ARBA00002728"/>
    </source>
</evidence>
<evidence type="ECO:0000259" key="24">
    <source>
        <dbReference type="Pfam" id="PF05524"/>
    </source>
</evidence>
<comment type="catalytic activity">
    <reaction evidence="1 17">
        <text>L-histidyl-[protein] + phosphoenolpyruvate = N(pros)-phospho-L-histidyl-[protein] + pyruvate</text>
        <dbReference type="Rhea" id="RHEA:23880"/>
        <dbReference type="Rhea" id="RHEA-COMP:9745"/>
        <dbReference type="Rhea" id="RHEA-COMP:9746"/>
        <dbReference type="ChEBI" id="CHEBI:15361"/>
        <dbReference type="ChEBI" id="CHEBI:29979"/>
        <dbReference type="ChEBI" id="CHEBI:58702"/>
        <dbReference type="ChEBI" id="CHEBI:64837"/>
        <dbReference type="EC" id="2.7.3.9"/>
    </reaction>
</comment>
<evidence type="ECO:0000256" key="18">
    <source>
        <dbReference type="PIRSR" id="PIRSR000732-1"/>
    </source>
</evidence>
<dbReference type="PIRSF" id="PIRSF000732">
    <property type="entry name" value="PTS_enzyme_I"/>
    <property type="match status" value="1"/>
</dbReference>
<keyword evidence="11 17" id="KW-0808">Transferase</keyword>
<feature type="binding site" evidence="19">
    <location>
        <position position="345"/>
    </location>
    <ligand>
        <name>phosphoenolpyruvate</name>
        <dbReference type="ChEBI" id="CHEBI:58702"/>
    </ligand>
</feature>
<feature type="domain" description="PEP-utilising enzyme mobile" evidence="22">
    <location>
        <begin position="204"/>
        <end position="274"/>
    </location>
</feature>
<protein>
    <recommendedName>
        <fullName evidence="7 17">Phosphoenolpyruvate-protein phosphotransferase</fullName>
        <ecNumber evidence="6 17">2.7.3.9</ecNumber>
    </recommendedName>
    <alternativeName>
        <fullName evidence="16 17">Phosphotransferase system, enzyme I</fullName>
    </alternativeName>
</protein>
<dbReference type="InterPro" id="IPR008731">
    <property type="entry name" value="PTS_EIN"/>
</dbReference>
<dbReference type="GO" id="GO:0009401">
    <property type="term" value="P:phosphoenolpyruvate-dependent sugar phosphotransferase system"/>
    <property type="evidence" value="ECO:0007669"/>
    <property type="project" value="UniProtKB-KW"/>
</dbReference>
<evidence type="ECO:0000256" key="8">
    <source>
        <dbReference type="ARBA" id="ARBA00022448"/>
    </source>
</evidence>
<sequence length="636" mass="68553">MKARDPRPKRTPNGRGPTGHRGPRVEPPCHPDEWGSVARPPVKLLTMQTLRGVAVSPGVAIGPPLVVDPRGQRLPHRAILAEVVVSELERLERGLDAAQGDAETAEAEARQRLGPQYADILAAHARMISDPSLRRDARARIERERISAEHAVSDVLDVYVSRLESMTDSHLAARAADVRDIQHRILAQLSGQRRSTPMDEVAVPSVILAHDLSPSETAGLDPTRVLGFATEAGGRASHTAIVAEALEIPAVVGLGRFLELARECRMIIIDGDEGLVVLDPDLATQERYRRDAAARAARFEGLAGLAKLPAETIDGTRVGLWGNIEFPGEVAACMERGAVGVGLYRTEFLYLNSERAPTEQEQFEAYAAVVKSLKGRPVTIRTLDLGADKLVSYQNVGYADANPVLGLRSLRLSLRELDLFRTQLRAILRASALGDVRVMFPLVSTLGELRRARAILSEVAAELIAEGVSIRRDLPVGVMIEVPAAAVMADQMAKEVDFFSIGTNDLIQYTLAVDRTNETVADLYSAADPAVLRLIAMVVDAARARGIEVSICGTMGGEPLYTMLLLGLGVHQLSMPPHQLPEIKRVIRGVSIAEARAIAAEALHLETSQAVVALLDSALRHALPDTPASSAQDRAG</sequence>
<evidence type="ECO:0000259" key="22">
    <source>
        <dbReference type="Pfam" id="PF00391"/>
    </source>
</evidence>
<dbReference type="Gene3D" id="3.20.20.60">
    <property type="entry name" value="Phosphoenolpyruvate-binding domains"/>
    <property type="match status" value="1"/>
</dbReference>
<comment type="cofactor">
    <cofactor evidence="2 17 20">
        <name>Mg(2+)</name>
        <dbReference type="ChEBI" id="CHEBI:18420"/>
    </cofactor>
</comment>
<dbReference type="Pfam" id="PF05524">
    <property type="entry name" value="PEP-utilisers_N"/>
    <property type="match status" value="1"/>
</dbReference>
<dbReference type="Pfam" id="PF00391">
    <property type="entry name" value="PEP-utilizers"/>
    <property type="match status" value="1"/>
</dbReference>
<evidence type="ECO:0000256" key="14">
    <source>
        <dbReference type="ARBA" id="ARBA00022777"/>
    </source>
</evidence>
<dbReference type="EC" id="2.7.3.9" evidence="6 17"/>
<proteinExistence type="inferred from homology"/>
<organism evidence="25">
    <name type="scientific">Singulisphaera sp. Ch08</name>
    <dbReference type="NCBI Taxonomy" id="3120278"/>
    <lineage>
        <taxon>Bacteria</taxon>
        <taxon>Pseudomonadati</taxon>
        <taxon>Planctomycetota</taxon>
        <taxon>Planctomycetia</taxon>
        <taxon>Isosphaerales</taxon>
        <taxon>Isosphaeraceae</taxon>
        <taxon>Singulisphaera</taxon>
    </lineage>
</organism>
<feature type="binding site" evidence="19">
    <location>
        <position position="515"/>
    </location>
    <ligand>
        <name>phosphoenolpyruvate</name>
        <dbReference type="ChEBI" id="CHEBI:58702"/>
    </ligand>
</feature>
<evidence type="ECO:0000313" key="25">
    <source>
        <dbReference type="EMBL" id="XBH02393.1"/>
    </source>
</evidence>
<dbReference type="AlphaFoldDB" id="A0AAU7CAF0"/>
<dbReference type="SUPFAM" id="SSF52009">
    <property type="entry name" value="Phosphohistidine domain"/>
    <property type="match status" value="1"/>
</dbReference>
<evidence type="ECO:0000256" key="21">
    <source>
        <dbReference type="SAM" id="MobiDB-lite"/>
    </source>
</evidence>
<name>A0AAU7CAF0_9BACT</name>
<evidence type="ECO:0000256" key="5">
    <source>
        <dbReference type="ARBA" id="ARBA00007837"/>
    </source>
</evidence>
<dbReference type="SUPFAM" id="SSF47831">
    <property type="entry name" value="Enzyme I of the PEP:sugar phosphotransferase system HPr-binding (sub)domain"/>
    <property type="match status" value="1"/>
</dbReference>
<evidence type="ECO:0000256" key="9">
    <source>
        <dbReference type="ARBA" id="ARBA00022490"/>
    </source>
</evidence>
<evidence type="ECO:0000256" key="11">
    <source>
        <dbReference type="ARBA" id="ARBA00022679"/>
    </source>
</evidence>